<dbReference type="InterPro" id="IPR016156">
    <property type="entry name" value="FAD/NAD-linked_Rdtase_dimer_sf"/>
</dbReference>
<dbReference type="Pfam" id="PF07992">
    <property type="entry name" value="Pyr_redox_2"/>
    <property type="match status" value="1"/>
</dbReference>
<dbReference type="GO" id="GO:0016651">
    <property type="term" value="F:oxidoreductase activity, acting on NAD(P)H"/>
    <property type="evidence" value="ECO:0007669"/>
    <property type="project" value="TreeGrafter"/>
</dbReference>
<evidence type="ECO:0000256" key="2">
    <source>
        <dbReference type="ARBA" id="ARBA00022630"/>
    </source>
</evidence>
<evidence type="ECO:0000256" key="4">
    <source>
        <dbReference type="ARBA" id="ARBA00023002"/>
    </source>
</evidence>
<dbReference type="InterPro" id="IPR028202">
    <property type="entry name" value="Reductase_C"/>
</dbReference>
<dbReference type="InterPro" id="IPR023753">
    <property type="entry name" value="FAD/NAD-binding_dom"/>
</dbReference>
<dbReference type="Gene3D" id="3.30.390.30">
    <property type="match status" value="1"/>
</dbReference>
<dbReference type="InterPro" id="IPR050446">
    <property type="entry name" value="FAD-oxidoreductase/Apoptosis"/>
</dbReference>
<feature type="domain" description="FAD/NAD(P)-binding" evidence="5">
    <location>
        <begin position="7"/>
        <end position="314"/>
    </location>
</feature>
<dbReference type="AlphaFoldDB" id="A0A6J4S548"/>
<keyword evidence="4" id="KW-0560">Oxidoreductase</keyword>
<evidence type="ECO:0000259" key="5">
    <source>
        <dbReference type="Pfam" id="PF07992"/>
    </source>
</evidence>
<protein>
    <submittedName>
        <fullName evidence="7">Ferredoxin reductase</fullName>
    </submittedName>
</protein>
<sequence>MADASVDVLIVGAGAAGAACADELRARGHTGSIMLVGREVDAPYHRPDVSKGYLRGSRSREDSLLRSSSHWQQAGIELLTRVSAMKLDCAARTVKLSDKREVAFGQALLATGANVRRLRVDGLSLTGVHHLRALANADALRADVEGAASVVIVGGSYLACEVAASLREMGHGVTMVMTEAAPMADGLGPNAGAFFASLLSRHGVKMYCGAGVARLEARPGQDDEPRPRVGRVITEAGIELEADAVVMATGAVPDIMLARAAGLELGSTGGIACSSRLETSSPGVWAAGDVCEFRSSHHGGPIRIEHWEVAAAQGRAVAASMLGQGVDFEEVPYFWSDLSDWCKVEYVGTGAGRDGELVRGSIEDGHFTVFHLLGDRVVGAATVGREDDLIHAARLLRRREGLGTRVAALADESVGLAAL</sequence>
<dbReference type="SUPFAM" id="SSF55424">
    <property type="entry name" value="FAD/NAD-linked reductases, dimerisation (C-terminal) domain"/>
    <property type="match status" value="1"/>
</dbReference>
<reference evidence="7" key="1">
    <citation type="submission" date="2020-02" db="EMBL/GenBank/DDBJ databases">
        <authorList>
            <person name="Meier V. D."/>
        </authorList>
    </citation>
    <scope>NUCLEOTIDE SEQUENCE</scope>
    <source>
        <strain evidence="7">AVDCRST_MAG69</strain>
    </source>
</reference>
<dbReference type="PANTHER" id="PTHR43557">
    <property type="entry name" value="APOPTOSIS-INDUCING FACTOR 1"/>
    <property type="match status" value="1"/>
</dbReference>
<dbReference type="Pfam" id="PF14759">
    <property type="entry name" value="Reductase_C"/>
    <property type="match status" value="1"/>
</dbReference>
<organism evidence="7">
    <name type="scientific">uncultured Solirubrobacteraceae bacterium</name>
    <dbReference type="NCBI Taxonomy" id="1162706"/>
    <lineage>
        <taxon>Bacteria</taxon>
        <taxon>Bacillati</taxon>
        <taxon>Actinomycetota</taxon>
        <taxon>Thermoleophilia</taxon>
        <taxon>Solirubrobacterales</taxon>
        <taxon>Solirubrobacteraceae</taxon>
        <taxon>environmental samples</taxon>
    </lineage>
</organism>
<proteinExistence type="predicted"/>
<feature type="domain" description="Reductase C-terminal" evidence="6">
    <location>
        <begin position="333"/>
        <end position="418"/>
    </location>
</feature>
<keyword evidence="2" id="KW-0285">Flavoprotein</keyword>
<keyword evidence="3" id="KW-0274">FAD</keyword>
<evidence type="ECO:0000256" key="3">
    <source>
        <dbReference type="ARBA" id="ARBA00022827"/>
    </source>
</evidence>
<comment type="cofactor">
    <cofactor evidence="1">
        <name>FAD</name>
        <dbReference type="ChEBI" id="CHEBI:57692"/>
    </cofactor>
</comment>
<evidence type="ECO:0000256" key="1">
    <source>
        <dbReference type="ARBA" id="ARBA00001974"/>
    </source>
</evidence>
<dbReference type="PRINTS" id="PR00368">
    <property type="entry name" value="FADPNR"/>
</dbReference>
<evidence type="ECO:0000313" key="7">
    <source>
        <dbReference type="EMBL" id="CAA9489728.1"/>
    </source>
</evidence>
<name>A0A6J4S548_9ACTN</name>
<dbReference type="SUPFAM" id="SSF51905">
    <property type="entry name" value="FAD/NAD(P)-binding domain"/>
    <property type="match status" value="1"/>
</dbReference>
<dbReference type="GO" id="GO:0005737">
    <property type="term" value="C:cytoplasm"/>
    <property type="evidence" value="ECO:0007669"/>
    <property type="project" value="TreeGrafter"/>
</dbReference>
<dbReference type="PANTHER" id="PTHR43557:SF2">
    <property type="entry name" value="RIESKE DOMAIN-CONTAINING PROTEIN-RELATED"/>
    <property type="match status" value="1"/>
</dbReference>
<dbReference type="EMBL" id="CADCVP010000136">
    <property type="protein sequence ID" value="CAA9489728.1"/>
    <property type="molecule type" value="Genomic_DNA"/>
</dbReference>
<dbReference type="Gene3D" id="3.50.50.60">
    <property type="entry name" value="FAD/NAD(P)-binding domain"/>
    <property type="match status" value="2"/>
</dbReference>
<evidence type="ECO:0000259" key="6">
    <source>
        <dbReference type="Pfam" id="PF14759"/>
    </source>
</evidence>
<dbReference type="PRINTS" id="PR00411">
    <property type="entry name" value="PNDRDTASEI"/>
</dbReference>
<gene>
    <name evidence="7" type="ORF">AVDCRST_MAG69-1266</name>
</gene>
<dbReference type="InterPro" id="IPR036188">
    <property type="entry name" value="FAD/NAD-bd_sf"/>
</dbReference>
<accession>A0A6J4S548</accession>